<proteinExistence type="predicted"/>
<sequence length="80" mass="8938">MYISVPSKCPPAAIQFSWQNCPSHYKTKLDPREDKELSITFIKVNLVGSMSQTCPYPAPTCLSNKQEVYVPGPSARCDFP</sequence>
<dbReference type="WBParaSite" id="nRc.2.0.1.t43089-RA">
    <property type="protein sequence ID" value="nRc.2.0.1.t43089-RA"/>
    <property type="gene ID" value="nRc.2.0.1.g43089"/>
</dbReference>
<dbReference type="Proteomes" id="UP000887565">
    <property type="component" value="Unplaced"/>
</dbReference>
<protein>
    <submittedName>
        <fullName evidence="2">Uncharacterized protein</fullName>
    </submittedName>
</protein>
<name>A0A915KX94_ROMCU</name>
<evidence type="ECO:0000313" key="2">
    <source>
        <dbReference type="WBParaSite" id="nRc.2.0.1.t43089-RA"/>
    </source>
</evidence>
<dbReference type="AlphaFoldDB" id="A0A915KX94"/>
<organism evidence="1 2">
    <name type="scientific">Romanomermis culicivorax</name>
    <name type="common">Nematode worm</name>
    <dbReference type="NCBI Taxonomy" id="13658"/>
    <lineage>
        <taxon>Eukaryota</taxon>
        <taxon>Metazoa</taxon>
        <taxon>Ecdysozoa</taxon>
        <taxon>Nematoda</taxon>
        <taxon>Enoplea</taxon>
        <taxon>Dorylaimia</taxon>
        <taxon>Mermithida</taxon>
        <taxon>Mermithoidea</taxon>
        <taxon>Mermithidae</taxon>
        <taxon>Romanomermis</taxon>
    </lineage>
</organism>
<accession>A0A915KX94</accession>
<keyword evidence="1" id="KW-1185">Reference proteome</keyword>
<reference evidence="2" key="1">
    <citation type="submission" date="2022-11" db="UniProtKB">
        <authorList>
            <consortium name="WormBaseParasite"/>
        </authorList>
    </citation>
    <scope>IDENTIFICATION</scope>
</reference>
<evidence type="ECO:0000313" key="1">
    <source>
        <dbReference type="Proteomes" id="UP000887565"/>
    </source>
</evidence>